<dbReference type="GO" id="GO:0003676">
    <property type="term" value="F:nucleic acid binding"/>
    <property type="evidence" value="ECO:0007669"/>
    <property type="project" value="InterPro"/>
</dbReference>
<comment type="caution">
    <text evidence="1">The sequence shown here is derived from an EMBL/GenBank/DDBJ whole genome shotgun (WGS) entry which is preliminary data.</text>
</comment>
<dbReference type="Gene3D" id="3.30.420.10">
    <property type="entry name" value="Ribonuclease H-like superfamily/Ribonuclease H"/>
    <property type="match status" value="1"/>
</dbReference>
<name>A0AAU9TIL9_EUPED</name>
<evidence type="ECO:0000313" key="2">
    <source>
        <dbReference type="Proteomes" id="UP001153954"/>
    </source>
</evidence>
<organism evidence="1 2">
    <name type="scientific">Euphydryas editha</name>
    <name type="common">Edith's checkerspot</name>
    <dbReference type="NCBI Taxonomy" id="104508"/>
    <lineage>
        <taxon>Eukaryota</taxon>
        <taxon>Metazoa</taxon>
        <taxon>Ecdysozoa</taxon>
        <taxon>Arthropoda</taxon>
        <taxon>Hexapoda</taxon>
        <taxon>Insecta</taxon>
        <taxon>Pterygota</taxon>
        <taxon>Neoptera</taxon>
        <taxon>Endopterygota</taxon>
        <taxon>Lepidoptera</taxon>
        <taxon>Glossata</taxon>
        <taxon>Ditrysia</taxon>
        <taxon>Papilionoidea</taxon>
        <taxon>Nymphalidae</taxon>
        <taxon>Nymphalinae</taxon>
        <taxon>Euphydryas</taxon>
    </lineage>
</organism>
<sequence>MFSDEAHFHLSGFVNKQNCRIWANENPRVIVEKLMHPQRVTVWCGLWAGGVIGPYFFENEFGQAVTVNGVRYREMISDFL</sequence>
<dbReference type="InterPro" id="IPR036397">
    <property type="entry name" value="RNaseH_sf"/>
</dbReference>
<gene>
    <name evidence="1" type="ORF">EEDITHA_LOCUS3700</name>
</gene>
<reference evidence="1" key="1">
    <citation type="submission" date="2022-03" db="EMBL/GenBank/DDBJ databases">
        <authorList>
            <person name="Tunstrom K."/>
        </authorList>
    </citation>
    <scope>NUCLEOTIDE SEQUENCE</scope>
</reference>
<dbReference type="AlphaFoldDB" id="A0AAU9TIL9"/>
<keyword evidence="2" id="KW-1185">Reference proteome</keyword>
<dbReference type="EMBL" id="CAKOGL010000006">
    <property type="protein sequence ID" value="CAH2087439.1"/>
    <property type="molecule type" value="Genomic_DNA"/>
</dbReference>
<dbReference type="Proteomes" id="UP001153954">
    <property type="component" value="Unassembled WGS sequence"/>
</dbReference>
<evidence type="ECO:0000313" key="1">
    <source>
        <dbReference type="EMBL" id="CAH2087439.1"/>
    </source>
</evidence>
<protein>
    <recommendedName>
        <fullName evidence="3">Transposase</fullName>
    </recommendedName>
</protein>
<dbReference type="PANTHER" id="PTHR47326:SF1">
    <property type="entry name" value="HTH PSQ-TYPE DOMAIN-CONTAINING PROTEIN"/>
    <property type="match status" value="1"/>
</dbReference>
<evidence type="ECO:0008006" key="3">
    <source>
        <dbReference type="Google" id="ProtNLM"/>
    </source>
</evidence>
<accession>A0AAU9TIL9</accession>
<dbReference type="PANTHER" id="PTHR47326">
    <property type="entry name" value="TRANSPOSABLE ELEMENT TC3 TRANSPOSASE-LIKE PROTEIN"/>
    <property type="match status" value="1"/>
</dbReference>
<proteinExistence type="predicted"/>